<name>A0A0S4IXA4_BODSA</name>
<organism evidence="2 3">
    <name type="scientific">Bodo saltans</name>
    <name type="common">Flagellated protozoan</name>
    <dbReference type="NCBI Taxonomy" id="75058"/>
    <lineage>
        <taxon>Eukaryota</taxon>
        <taxon>Discoba</taxon>
        <taxon>Euglenozoa</taxon>
        <taxon>Kinetoplastea</taxon>
        <taxon>Metakinetoplastina</taxon>
        <taxon>Eubodonida</taxon>
        <taxon>Bodonidae</taxon>
        <taxon>Bodo</taxon>
    </lineage>
</organism>
<keyword evidence="3" id="KW-1185">Reference proteome</keyword>
<feature type="region of interest" description="Disordered" evidence="1">
    <location>
        <begin position="424"/>
        <end position="453"/>
    </location>
</feature>
<sequence length="453" mass="50958">ARLHSDLTAQFERDGVAPIIVLRVFADTTKVTVPVENLPRPVPKKGSEINYTLTTGETWTTKIYHCETPVEIAEHFEGHSKSLALEHRNTEDLIICTVSDDDECGSLVKDALKRSKYPHYHVNVSEECMRKRPADRSLPMPAECTSYYGPLEILKDCIKRTQTNDNMECVTLKSVRQLFDQLDTGKEFESVSRDAQNAGAVTVTRADGNEWISLTPVKRGEWDPTEGNVPADKHTLKKCLRQEKADRRTRELCHFFVDAETNRDSIVKGAHEIEDAHYASLAAETAIAKKKASERSRGERLSIEREDTVPVLSASQPIEHETWSVSLRFGPKFDCYEQLNAFRLDPDEPSLQVSTITERRGNWKCMTIQPFSSKDDAEEFSRMHFSGMQVSPKIAKMSPEQQSALRTAADETIGSATVSTFAATHAAARERVRQQRATTRPQTKKILSSDDSS</sequence>
<gene>
    <name evidence="2" type="ORF">BSAL_72230</name>
</gene>
<evidence type="ECO:0000313" key="3">
    <source>
        <dbReference type="Proteomes" id="UP000051952"/>
    </source>
</evidence>
<dbReference type="VEuPathDB" id="TriTrypDB:BSAL_72230"/>
<evidence type="ECO:0000313" key="2">
    <source>
        <dbReference type="EMBL" id="CUG06289.1"/>
    </source>
</evidence>
<accession>A0A0S4IXA4</accession>
<reference evidence="3" key="1">
    <citation type="submission" date="2015-09" db="EMBL/GenBank/DDBJ databases">
        <authorList>
            <consortium name="Pathogen Informatics"/>
        </authorList>
    </citation>
    <scope>NUCLEOTIDE SEQUENCE [LARGE SCALE GENOMIC DNA]</scope>
    <source>
        <strain evidence="3">Lake Konstanz</strain>
    </source>
</reference>
<proteinExistence type="predicted"/>
<evidence type="ECO:0000256" key="1">
    <source>
        <dbReference type="SAM" id="MobiDB-lite"/>
    </source>
</evidence>
<dbReference type="AlphaFoldDB" id="A0A0S4IXA4"/>
<dbReference type="Proteomes" id="UP000051952">
    <property type="component" value="Unassembled WGS sequence"/>
</dbReference>
<feature type="non-terminal residue" evidence="2">
    <location>
        <position position="1"/>
    </location>
</feature>
<protein>
    <submittedName>
        <fullName evidence="2">Uncharacterized protein</fullName>
    </submittedName>
</protein>
<dbReference type="EMBL" id="CYKH01000575">
    <property type="protein sequence ID" value="CUG06289.1"/>
    <property type="molecule type" value="Genomic_DNA"/>
</dbReference>